<sequence>MSGREWQEAFGVAGAFILLTVVIAVTIWQLAASRRARFALHREQAYRSLAESAAVAQENADRRLTEIDKRLDEVRTRLGGIERVLKDVE</sequence>
<dbReference type="Gene3D" id="1.20.5.110">
    <property type="match status" value="1"/>
</dbReference>
<dbReference type="RefSeq" id="WP_344042477.1">
    <property type="nucleotide sequence ID" value="NZ_BAAAKE010000034.1"/>
</dbReference>
<keyword evidence="1" id="KW-0472">Membrane</keyword>
<proteinExistence type="predicted"/>
<keyword evidence="1" id="KW-1133">Transmembrane helix</keyword>
<evidence type="ECO:0000256" key="1">
    <source>
        <dbReference type="SAM" id="Phobius"/>
    </source>
</evidence>
<accession>A0ABV9YDH4</accession>
<organism evidence="2 3">
    <name type="scientific">Saccharothrix xinjiangensis</name>
    <dbReference type="NCBI Taxonomy" id="204798"/>
    <lineage>
        <taxon>Bacteria</taxon>
        <taxon>Bacillati</taxon>
        <taxon>Actinomycetota</taxon>
        <taxon>Actinomycetes</taxon>
        <taxon>Pseudonocardiales</taxon>
        <taxon>Pseudonocardiaceae</taxon>
        <taxon>Saccharothrix</taxon>
    </lineage>
</organism>
<dbReference type="EMBL" id="JBHSJB010000050">
    <property type="protein sequence ID" value="MFC5059904.1"/>
    <property type="molecule type" value="Genomic_DNA"/>
</dbReference>
<keyword evidence="3" id="KW-1185">Reference proteome</keyword>
<dbReference type="Proteomes" id="UP001595833">
    <property type="component" value="Unassembled WGS sequence"/>
</dbReference>
<name>A0ABV9YDH4_9PSEU</name>
<gene>
    <name evidence="2" type="ORF">ACFPFM_39845</name>
</gene>
<reference evidence="3" key="1">
    <citation type="journal article" date="2019" name="Int. J. Syst. Evol. Microbiol.">
        <title>The Global Catalogue of Microorganisms (GCM) 10K type strain sequencing project: providing services to taxonomists for standard genome sequencing and annotation.</title>
        <authorList>
            <consortium name="The Broad Institute Genomics Platform"/>
            <consortium name="The Broad Institute Genome Sequencing Center for Infectious Disease"/>
            <person name="Wu L."/>
            <person name="Ma J."/>
        </authorList>
    </citation>
    <scope>NUCLEOTIDE SEQUENCE [LARGE SCALE GENOMIC DNA]</scope>
    <source>
        <strain evidence="3">KCTC 12848</strain>
    </source>
</reference>
<protein>
    <submittedName>
        <fullName evidence="2">Uncharacterized protein</fullName>
    </submittedName>
</protein>
<comment type="caution">
    <text evidence="2">The sequence shown here is derived from an EMBL/GenBank/DDBJ whole genome shotgun (WGS) entry which is preliminary data.</text>
</comment>
<feature type="transmembrane region" description="Helical" evidence="1">
    <location>
        <begin position="12"/>
        <end position="32"/>
    </location>
</feature>
<evidence type="ECO:0000313" key="3">
    <source>
        <dbReference type="Proteomes" id="UP001595833"/>
    </source>
</evidence>
<keyword evidence="1" id="KW-0812">Transmembrane</keyword>
<evidence type="ECO:0000313" key="2">
    <source>
        <dbReference type="EMBL" id="MFC5059904.1"/>
    </source>
</evidence>